<proteinExistence type="inferred from homology"/>
<dbReference type="PANTHER" id="PTHR12398">
    <property type="entry name" value="PROTEIN PHOSPHATASE INHIBITOR"/>
    <property type="match status" value="1"/>
</dbReference>
<dbReference type="AlphaFoldDB" id="A0A6J2U3K1"/>
<feature type="compositionally biased region" description="Acidic residues" evidence="2">
    <location>
        <begin position="96"/>
        <end position="109"/>
    </location>
</feature>
<evidence type="ECO:0000256" key="1">
    <source>
        <dbReference type="ARBA" id="ARBA00005472"/>
    </source>
</evidence>
<dbReference type="InterPro" id="IPR007062">
    <property type="entry name" value="PPI-2"/>
</dbReference>
<dbReference type="GeneID" id="115630698"/>
<evidence type="ECO:0000256" key="2">
    <source>
        <dbReference type="SAM" id="MobiDB-lite"/>
    </source>
</evidence>
<dbReference type="PANTHER" id="PTHR12398:SF20">
    <property type="entry name" value="PROTEIN PHOSPHATASE 1 REGULATORY INHIBITOR SUBUNIT 2"/>
    <property type="match status" value="1"/>
</dbReference>
<dbReference type="GO" id="GO:0004864">
    <property type="term" value="F:protein phosphatase inhibitor activity"/>
    <property type="evidence" value="ECO:0007669"/>
    <property type="project" value="UniProtKB-KW"/>
</dbReference>
<dbReference type="Pfam" id="PF04979">
    <property type="entry name" value="IPP-2"/>
    <property type="match status" value="1"/>
</dbReference>
<dbReference type="RefSeq" id="XP_030383211.1">
    <property type="nucleotide sequence ID" value="XM_030527351.1"/>
</dbReference>
<accession>A0A6J2U3K1</accession>
<feature type="region of interest" description="Disordered" evidence="2">
    <location>
        <begin position="82"/>
        <end position="109"/>
    </location>
</feature>
<evidence type="ECO:0000313" key="4">
    <source>
        <dbReference type="RefSeq" id="XP_030383211.1"/>
    </source>
</evidence>
<gene>
    <name evidence="4" type="primary">LOC115630698</name>
</gene>
<dbReference type="Gene3D" id="6.10.250.1050">
    <property type="match status" value="2"/>
</dbReference>
<dbReference type="GO" id="GO:0009966">
    <property type="term" value="P:regulation of signal transduction"/>
    <property type="evidence" value="ECO:0007669"/>
    <property type="project" value="InterPro"/>
</dbReference>
<protein>
    <submittedName>
        <fullName evidence="4">Protein phosphatase inhibitor 2-like</fullName>
    </submittedName>
</protein>
<evidence type="ECO:0000313" key="3">
    <source>
        <dbReference type="Proteomes" id="UP000504634"/>
    </source>
</evidence>
<sequence>MDNTGDKPIVRGILKNFGRANILPTITLKRAKFDEMNVLETFHPADKDYGHMTIDEPKTPFIVEDEGLRCLDTETLMEKLRRAAQSETPSFGIEHDSDDSSDDDDFPESLEEKVRRLEFERRRKLHYKEFMSVQLARNLIAEEFGDLSSEVSVPDEMLKMSSESCISEICPSNEDDGEDEQTFGSVTLSAITGASEEQRNQLLEPGFHPSHPCYHKLMAQIEADRQTIIEAQARELAAERAQEQRHTVFQSVGSLSHSQFYSDTSWTLHFCCCQTFCCTEPEEAKYVQETMNKLV</sequence>
<reference evidence="4" key="1">
    <citation type="submission" date="2025-08" db="UniProtKB">
        <authorList>
            <consortium name="RefSeq"/>
        </authorList>
    </citation>
    <scope>IDENTIFICATION</scope>
    <source>
        <strain evidence="4">11010-0011.00</strain>
        <tissue evidence="4">Whole body</tissue>
    </source>
</reference>
<dbReference type="OrthoDB" id="551302at2759"/>
<keyword evidence="3" id="KW-1185">Reference proteome</keyword>
<comment type="similarity">
    <text evidence="1">Belongs to the protein phosphatase inhibitor 2 family.</text>
</comment>
<dbReference type="Proteomes" id="UP000504634">
    <property type="component" value="Unplaced"/>
</dbReference>
<keyword evidence="4" id="KW-0650">Protein phosphatase inhibitor</keyword>
<name>A0A6J2U3K1_DROLE</name>
<organism evidence="3 4">
    <name type="scientific">Drosophila lebanonensis</name>
    <name type="common">Fruit fly</name>
    <name type="synonym">Scaptodrosophila lebanonensis</name>
    <dbReference type="NCBI Taxonomy" id="7225"/>
    <lineage>
        <taxon>Eukaryota</taxon>
        <taxon>Metazoa</taxon>
        <taxon>Ecdysozoa</taxon>
        <taxon>Arthropoda</taxon>
        <taxon>Hexapoda</taxon>
        <taxon>Insecta</taxon>
        <taxon>Pterygota</taxon>
        <taxon>Neoptera</taxon>
        <taxon>Endopterygota</taxon>
        <taxon>Diptera</taxon>
        <taxon>Brachycera</taxon>
        <taxon>Muscomorpha</taxon>
        <taxon>Ephydroidea</taxon>
        <taxon>Drosophilidae</taxon>
        <taxon>Scaptodrosophila</taxon>
    </lineage>
</organism>